<dbReference type="PANTHER" id="PTHR30469:SF15">
    <property type="entry name" value="HLYD FAMILY OF SECRETION PROTEINS"/>
    <property type="match status" value="1"/>
</dbReference>
<organism evidence="6 7">
    <name type="scientific">Anoxynatronum sibiricum</name>
    <dbReference type="NCBI Taxonomy" id="210623"/>
    <lineage>
        <taxon>Bacteria</taxon>
        <taxon>Bacillati</taxon>
        <taxon>Bacillota</taxon>
        <taxon>Clostridia</taxon>
        <taxon>Eubacteriales</taxon>
        <taxon>Clostridiaceae</taxon>
        <taxon>Anoxynatronum</taxon>
    </lineage>
</organism>
<evidence type="ECO:0000256" key="1">
    <source>
        <dbReference type="ARBA" id="ARBA00009477"/>
    </source>
</evidence>
<evidence type="ECO:0000313" key="7">
    <source>
        <dbReference type="Proteomes" id="UP001407405"/>
    </source>
</evidence>
<comment type="similarity">
    <text evidence="1">Belongs to the membrane fusion protein (MFP) (TC 8.A.1) family.</text>
</comment>
<evidence type="ECO:0000259" key="4">
    <source>
        <dbReference type="Pfam" id="PF25967"/>
    </source>
</evidence>
<name>A0ABU9VSN6_9CLOT</name>
<dbReference type="Gene3D" id="2.40.420.20">
    <property type="match status" value="1"/>
</dbReference>
<dbReference type="Proteomes" id="UP001407405">
    <property type="component" value="Unassembled WGS sequence"/>
</dbReference>
<evidence type="ECO:0000259" key="5">
    <source>
        <dbReference type="Pfam" id="PF25973"/>
    </source>
</evidence>
<dbReference type="InterPro" id="IPR058792">
    <property type="entry name" value="Beta-barrel_RND_2"/>
</dbReference>
<feature type="domain" description="CzcB-like barrel-sandwich hybrid" evidence="5">
    <location>
        <begin position="58"/>
        <end position="243"/>
    </location>
</feature>
<keyword evidence="7" id="KW-1185">Reference proteome</keyword>
<gene>
    <name evidence="6" type="ORF">AAIG11_06825</name>
</gene>
<dbReference type="Pfam" id="PF25954">
    <property type="entry name" value="Beta-barrel_RND_2"/>
    <property type="match status" value="1"/>
</dbReference>
<dbReference type="PANTHER" id="PTHR30469">
    <property type="entry name" value="MULTIDRUG RESISTANCE PROTEIN MDTA"/>
    <property type="match status" value="1"/>
</dbReference>
<protein>
    <submittedName>
        <fullName evidence="6">Efflux RND transporter periplasmic adaptor subunit</fullName>
    </submittedName>
</protein>
<dbReference type="InterPro" id="IPR058647">
    <property type="entry name" value="BSH_CzcB-like"/>
</dbReference>
<dbReference type="EMBL" id="JBCITM010000005">
    <property type="protein sequence ID" value="MEN1760177.1"/>
    <property type="molecule type" value="Genomic_DNA"/>
</dbReference>
<reference evidence="6 7" key="1">
    <citation type="submission" date="2024-04" db="EMBL/GenBank/DDBJ databases">
        <title>Genome sequencing and metabolic network reconstruction of aminoacids and betaine degradation by Anoxynatronum sibiricum.</title>
        <authorList>
            <person name="Detkova E.N."/>
            <person name="Boltjanskaja Y.V."/>
            <person name="Mardanov A.V."/>
            <person name="Kevbrin V."/>
        </authorList>
    </citation>
    <scope>NUCLEOTIDE SEQUENCE [LARGE SCALE GENOMIC DNA]</scope>
    <source>
        <strain evidence="6 7">Z-7981</strain>
    </source>
</reference>
<dbReference type="Pfam" id="PF25967">
    <property type="entry name" value="RND-MFP_C"/>
    <property type="match status" value="1"/>
</dbReference>
<dbReference type="Gene3D" id="1.10.287.470">
    <property type="entry name" value="Helix hairpin bin"/>
    <property type="match status" value="1"/>
</dbReference>
<evidence type="ECO:0000256" key="2">
    <source>
        <dbReference type="SAM" id="Coils"/>
    </source>
</evidence>
<keyword evidence="2" id="KW-0175">Coiled coil</keyword>
<dbReference type="Gene3D" id="2.40.30.170">
    <property type="match status" value="1"/>
</dbReference>
<dbReference type="InterPro" id="IPR006143">
    <property type="entry name" value="RND_pump_MFP"/>
</dbReference>
<accession>A0ABU9VSN6</accession>
<dbReference type="SUPFAM" id="SSF111369">
    <property type="entry name" value="HlyD-like secretion proteins"/>
    <property type="match status" value="1"/>
</dbReference>
<feature type="coiled-coil region" evidence="2">
    <location>
        <begin position="189"/>
        <end position="216"/>
    </location>
</feature>
<comment type="caution">
    <text evidence="6">The sequence shown here is derived from an EMBL/GenBank/DDBJ whole genome shotgun (WGS) entry which is preliminary data.</text>
</comment>
<dbReference type="InterPro" id="IPR058627">
    <property type="entry name" value="MdtA-like_C"/>
</dbReference>
<sequence>MKPWMKWTAALVLVMLIGLSLFFLLPDRTPAPPELLGMEATPFVQVLSATGRMVPARQVQLQAQVAGRLMSLEGAEGDEVSDGQVLAVLDDGDARQRVAESRANLALAQSRTRSLSELAAPVTREELEQLSLNREQLVRTLERQEALYSQGALPLEPLEETRNSLEILDSRIRSTEISLAAQEAGGAEAAEAAATVAQARSSLETLERELAKYNLQAPFNGVVLERLVEPGEWVQPGSPLLILAADEGYYAEVELDERVMGLVAVGQPARLWPEAYPSREVTARVASIAPRVDAATGTVRIQLALEDQADYLIQDLTIQAEIQVRELSEALLLPVAFRWEENPLRVLVLEDGMVKERPITAEAVSAHQWLILDGLSVGDQIIDPSYGLKPGDSLALPEADAPEGGDAP</sequence>
<dbReference type="NCBIfam" id="TIGR01730">
    <property type="entry name" value="RND_mfp"/>
    <property type="match status" value="1"/>
</dbReference>
<dbReference type="Pfam" id="PF25973">
    <property type="entry name" value="BSH_CzcB"/>
    <property type="match status" value="1"/>
</dbReference>
<dbReference type="RefSeq" id="WP_343185497.1">
    <property type="nucleotide sequence ID" value="NZ_JBCITM010000005.1"/>
</dbReference>
<feature type="domain" description="Multidrug resistance protein MdtA-like C-terminal permuted SH3" evidence="4">
    <location>
        <begin position="340"/>
        <end position="382"/>
    </location>
</feature>
<proteinExistence type="inferred from homology"/>
<dbReference type="Gene3D" id="2.40.50.100">
    <property type="match status" value="1"/>
</dbReference>
<feature type="domain" description="CusB-like beta-barrel" evidence="3">
    <location>
        <begin position="252"/>
        <end position="322"/>
    </location>
</feature>
<evidence type="ECO:0000313" key="6">
    <source>
        <dbReference type="EMBL" id="MEN1760177.1"/>
    </source>
</evidence>
<evidence type="ECO:0000259" key="3">
    <source>
        <dbReference type="Pfam" id="PF25954"/>
    </source>
</evidence>